<dbReference type="AlphaFoldDB" id="A0A7L4ZYU7"/>
<reference evidence="2 3" key="1">
    <citation type="submission" date="2019-09" db="EMBL/GenBank/DDBJ databases">
        <title>Genome sequence of Hymenobacter sp. M3.</title>
        <authorList>
            <person name="Srinivasan S."/>
        </authorList>
    </citation>
    <scope>NUCLEOTIDE SEQUENCE [LARGE SCALE GENOMIC DNA]</scope>
    <source>
        <strain evidence="2 3">M3</strain>
    </source>
</reference>
<evidence type="ECO:0000256" key="1">
    <source>
        <dbReference type="ARBA" id="ARBA00023002"/>
    </source>
</evidence>
<dbReference type="Proteomes" id="UP000326380">
    <property type="component" value="Unassembled WGS sequence"/>
</dbReference>
<evidence type="ECO:0000313" key="3">
    <source>
        <dbReference type="Proteomes" id="UP000326380"/>
    </source>
</evidence>
<keyword evidence="1" id="KW-0560">Oxidoreductase</keyword>
<dbReference type="PANTHER" id="PTHR48075:SF5">
    <property type="entry name" value="3-HYDROXYBUTYRYL-COA DEHYDROGENASE"/>
    <property type="match status" value="1"/>
</dbReference>
<dbReference type="Gene3D" id="1.10.1040.10">
    <property type="entry name" value="N-(1-d-carboxylethyl)-l-norvaline Dehydrogenase, domain 2"/>
    <property type="match status" value="1"/>
</dbReference>
<dbReference type="PANTHER" id="PTHR48075">
    <property type="entry name" value="3-HYDROXYACYL-COA DEHYDROGENASE FAMILY PROTEIN"/>
    <property type="match status" value="1"/>
</dbReference>
<dbReference type="Pfam" id="PF00725">
    <property type="entry name" value="3HCDH"/>
    <property type="match status" value="1"/>
</dbReference>
<dbReference type="GO" id="GO:0008691">
    <property type="term" value="F:3-hydroxybutyryl-CoA dehydrogenase activity"/>
    <property type="evidence" value="ECO:0007669"/>
    <property type="project" value="TreeGrafter"/>
</dbReference>
<sequence>MSSETTSPIPQTIRTVAVVGAGTMGAGIAQLCLQAGYPTILFDVNQATLFRAEQSIEAGLGKLVEKGRLTDEARTAARQRLTLTHELESVCADLVIEAVVEKMDVKHQLFLDLAACNNGQTILASNTSTFPITQLAAPVPHPERVVGMHFFNPAPLMPLVEVISGAATSPAVAETVSQLALQLGKTPVLAADAPGFIVNRVARHYYVESLKAVEERVAPFEVVDELLESAGFRMGPFRLMDLIGIDTNFAVTSSLYAAFHYDAKFRPSRVQQQKVDAGHHGRKNGRGFYQY</sequence>
<dbReference type="SUPFAM" id="SSF48179">
    <property type="entry name" value="6-phosphogluconate dehydrogenase C-terminal domain-like"/>
    <property type="match status" value="1"/>
</dbReference>
<organism evidence="2 3">
    <name type="scientific">Hymenobacter busanensis</name>
    <dbReference type="NCBI Taxonomy" id="2607656"/>
    <lineage>
        <taxon>Bacteria</taxon>
        <taxon>Pseudomonadati</taxon>
        <taxon>Bacteroidota</taxon>
        <taxon>Cytophagia</taxon>
        <taxon>Cytophagales</taxon>
        <taxon>Hymenobacteraceae</taxon>
        <taxon>Hymenobacter</taxon>
    </lineage>
</organism>
<dbReference type="InterPro" id="IPR022694">
    <property type="entry name" value="3-OHacyl-CoA_DH"/>
</dbReference>
<evidence type="ECO:0000313" key="2">
    <source>
        <dbReference type="EMBL" id="KAA9333210.1"/>
    </source>
</evidence>
<name>A0A7L4ZYU7_9BACT</name>
<proteinExistence type="predicted"/>
<dbReference type="FunFam" id="3.40.50.720:FF:000009">
    <property type="entry name" value="Fatty oxidation complex, alpha subunit"/>
    <property type="match status" value="1"/>
</dbReference>
<protein>
    <submittedName>
        <fullName evidence="2">3-hydroxybutyryl-CoA dehydrogenase</fullName>
    </submittedName>
</protein>
<dbReference type="InterPro" id="IPR006176">
    <property type="entry name" value="3-OHacyl-CoA_DH_NAD-bd"/>
</dbReference>
<comment type="caution">
    <text evidence="2">The sequence shown here is derived from an EMBL/GenBank/DDBJ whole genome shotgun (WGS) entry which is preliminary data.</text>
</comment>
<dbReference type="GO" id="GO:0070403">
    <property type="term" value="F:NAD+ binding"/>
    <property type="evidence" value="ECO:0007669"/>
    <property type="project" value="InterPro"/>
</dbReference>
<dbReference type="InterPro" id="IPR008927">
    <property type="entry name" value="6-PGluconate_DH-like_C_sf"/>
</dbReference>
<dbReference type="PIRSF" id="PIRSF000105">
    <property type="entry name" value="HCDH"/>
    <property type="match status" value="1"/>
</dbReference>
<dbReference type="InterPro" id="IPR013328">
    <property type="entry name" value="6PGD_dom2"/>
</dbReference>
<dbReference type="InterPro" id="IPR036291">
    <property type="entry name" value="NAD(P)-bd_dom_sf"/>
</dbReference>
<dbReference type="InterPro" id="IPR006108">
    <property type="entry name" value="3HC_DH_C"/>
</dbReference>
<dbReference type="Gene3D" id="3.40.50.720">
    <property type="entry name" value="NAD(P)-binding Rossmann-like Domain"/>
    <property type="match status" value="1"/>
</dbReference>
<keyword evidence="3" id="KW-1185">Reference proteome</keyword>
<dbReference type="SUPFAM" id="SSF51735">
    <property type="entry name" value="NAD(P)-binding Rossmann-fold domains"/>
    <property type="match status" value="1"/>
</dbReference>
<accession>A0A7L4ZYU7</accession>
<dbReference type="GO" id="GO:0006635">
    <property type="term" value="P:fatty acid beta-oxidation"/>
    <property type="evidence" value="ECO:0007669"/>
    <property type="project" value="TreeGrafter"/>
</dbReference>
<dbReference type="Pfam" id="PF02737">
    <property type="entry name" value="3HCDH_N"/>
    <property type="match status" value="1"/>
</dbReference>
<dbReference type="EMBL" id="VTWU01000003">
    <property type="protein sequence ID" value="KAA9333210.1"/>
    <property type="molecule type" value="Genomic_DNA"/>
</dbReference>
<gene>
    <name evidence="2" type="ORF">F0P96_09540</name>
</gene>
<dbReference type="RefSeq" id="WP_151078630.1">
    <property type="nucleotide sequence ID" value="NZ_CP047647.1"/>
</dbReference>